<dbReference type="GO" id="GO:0044396">
    <property type="term" value="P:actin cortical patch organization"/>
    <property type="evidence" value="ECO:0007669"/>
    <property type="project" value="UniProtKB-ARBA"/>
</dbReference>
<evidence type="ECO:0000256" key="4">
    <source>
        <dbReference type="ARBA" id="ARBA00023212"/>
    </source>
</evidence>
<evidence type="ECO:0000256" key="5">
    <source>
        <dbReference type="ARBA" id="ARBA00040214"/>
    </source>
</evidence>
<dbReference type="GO" id="GO:0005885">
    <property type="term" value="C:Arp2/3 protein complex"/>
    <property type="evidence" value="ECO:0007669"/>
    <property type="project" value="InterPro"/>
</dbReference>
<reference evidence="9" key="1">
    <citation type="submission" date="2016-04" db="EMBL/GenBank/DDBJ databases">
        <authorList>
            <person name="Nguyen H.D."/>
            <person name="Kesanakurti P."/>
            <person name="Cullis J."/>
            <person name="Levesque C.A."/>
            <person name="Hambleton S."/>
        </authorList>
    </citation>
    <scope>NUCLEOTIDE SEQUENCE</scope>
    <source>
        <strain evidence="9">DAOMC 238032</strain>
    </source>
</reference>
<evidence type="ECO:0000256" key="7">
    <source>
        <dbReference type="RuleBase" id="RU004301"/>
    </source>
</evidence>
<dbReference type="EMBL" id="CAJHJG010003372">
    <property type="protein sequence ID" value="CAD6930667.1"/>
    <property type="molecule type" value="Genomic_DNA"/>
</dbReference>
<organism evidence="9 10">
    <name type="scientific">Tilletia caries</name>
    <name type="common">wheat bunt fungus</name>
    <dbReference type="NCBI Taxonomy" id="13290"/>
    <lineage>
        <taxon>Eukaryota</taxon>
        <taxon>Fungi</taxon>
        <taxon>Dikarya</taxon>
        <taxon>Basidiomycota</taxon>
        <taxon>Ustilaginomycotina</taxon>
        <taxon>Exobasidiomycetes</taxon>
        <taxon>Tilletiales</taxon>
        <taxon>Tilletiaceae</taxon>
        <taxon>Tilletia</taxon>
    </lineage>
</organism>
<dbReference type="Proteomes" id="UP000077671">
    <property type="component" value="Unassembled WGS sequence"/>
</dbReference>
<dbReference type="InterPro" id="IPR036743">
    <property type="entry name" value="ARPC5_sf"/>
</dbReference>
<keyword evidence="4 7" id="KW-0206">Cytoskeleton</keyword>
<dbReference type="SUPFAM" id="SSF69103">
    <property type="entry name" value="Arp2/3 complex 16 kDa subunit ARPC5"/>
    <property type="match status" value="1"/>
</dbReference>
<evidence type="ECO:0000256" key="1">
    <source>
        <dbReference type="ARBA" id="ARBA00004245"/>
    </source>
</evidence>
<dbReference type="Gene3D" id="1.25.40.190">
    <property type="entry name" value="Actin-related protein 2/3 complex subunit 5"/>
    <property type="match status" value="1"/>
</dbReference>
<evidence type="ECO:0000256" key="6">
    <source>
        <dbReference type="ARBA" id="ARBA00060329"/>
    </source>
</evidence>
<comment type="function">
    <text evidence="6">Functions as a component of the Arp2/3 complex which is involved in regulation of actin polymerization and together with an activating nucleation-promoting factor (NPF) mediates the formation of branched actin networks.</text>
</comment>
<comment type="subcellular location">
    <subcellularLocation>
        <location evidence="1">Cytoplasm</location>
        <location evidence="1">Cytoskeleton</location>
    </subcellularLocation>
</comment>
<dbReference type="GO" id="GO:0030833">
    <property type="term" value="P:regulation of actin filament polymerization"/>
    <property type="evidence" value="ECO:0007669"/>
    <property type="project" value="InterPro"/>
</dbReference>
<dbReference type="EMBL" id="LWDD02000893">
    <property type="protein sequence ID" value="KAE8255726.1"/>
    <property type="molecule type" value="Genomic_DNA"/>
</dbReference>
<gene>
    <name evidence="9" type="ORF">A4X03_0g5519</name>
    <name evidence="8" type="ORF">JKIAZH3_G3880</name>
</gene>
<keyword evidence="11" id="KW-1185">Reference proteome</keyword>
<evidence type="ECO:0000313" key="9">
    <source>
        <dbReference type="EMBL" id="KAE8255726.1"/>
    </source>
</evidence>
<sequence>MENFRSIDIDQYDEDVLDESELVEQDPNSAAESLAIAKQKGGQVRGLIGQGDLLQALQLALSSPPYNTSAEEAKLATLTILLDILNSTRATEISPTLQALDLIERDTLMKFLYKGLGKPELGASAVLLNWHEKLTELAGTGCIVRVMTDRRKV</sequence>
<reference evidence="9" key="2">
    <citation type="journal article" date="2019" name="IMA Fungus">
        <title>Genome sequencing and comparison of five Tilletia species to identify candidate genes for the detection of regulated species infecting wheat.</title>
        <authorList>
            <person name="Nguyen H.D.T."/>
            <person name="Sultana T."/>
            <person name="Kesanakurti P."/>
            <person name="Hambleton S."/>
        </authorList>
    </citation>
    <scope>NUCLEOTIDE SEQUENCE</scope>
    <source>
        <strain evidence="9">DAOMC 238032</strain>
    </source>
</reference>
<protein>
    <recommendedName>
        <fullName evidence="5 7">Actin-related protein 2/3 complex subunit 5</fullName>
    </recommendedName>
</protein>
<accession>A0A177V0W2</accession>
<evidence type="ECO:0000256" key="2">
    <source>
        <dbReference type="ARBA" id="ARBA00006084"/>
    </source>
</evidence>
<comment type="function">
    <text evidence="7">Functions as component of the Arp2/3 complex which is involved in regulation of actin polymerization and together with an activating nucleation-promoting factor (NPF) mediates the formation of branched actin networks. Arp2/3 complex plays a critical role in the control of cell morphogenesis via the modulation of cell polarity development.</text>
</comment>
<name>A0A177V0W2_9BASI</name>
<evidence type="ECO:0000313" key="11">
    <source>
        <dbReference type="Proteomes" id="UP000836402"/>
    </source>
</evidence>
<proteinExistence type="inferred from homology"/>
<reference evidence="8" key="3">
    <citation type="submission" date="2020-10" db="EMBL/GenBank/DDBJ databases">
        <authorList>
            <person name="Sedaghatjoo S."/>
        </authorList>
    </citation>
    <scope>NUCLEOTIDE SEQUENCE</scope>
    <source>
        <strain evidence="8">AZH3</strain>
    </source>
</reference>
<dbReference type="Pfam" id="PF04699">
    <property type="entry name" value="P16-Arc"/>
    <property type="match status" value="1"/>
</dbReference>
<dbReference type="AlphaFoldDB" id="A0A177V0W2"/>
<evidence type="ECO:0000313" key="8">
    <source>
        <dbReference type="EMBL" id="CAD6930667.1"/>
    </source>
</evidence>
<dbReference type="PIRSF" id="PIRSF039096">
    <property type="entry name" value="p16-ARC"/>
    <property type="match status" value="1"/>
</dbReference>
<evidence type="ECO:0000256" key="3">
    <source>
        <dbReference type="ARBA" id="ARBA00022490"/>
    </source>
</evidence>
<keyword evidence="3" id="KW-0963">Cytoplasm</keyword>
<dbReference type="FunFam" id="1.25.40.190:FF:000003">
    <property type="entry name" value="Actin-related protein 2/3 complex subunit 5"/>
    <property type="match status" value="1"/>
</dbReference>
<dbReference type="Proteomes" id="UP000836402">
    <property type="component" value="Unassembled WGS sequence"/>
</dbReference>
<dbReference type="GO" id="GO:0034314">
    <property type="term" value="P:Arp2/3 complex-mediated actin nucleation"/>
    <property type="evidence" value="ECO:0007669"/>
    <property type="project" value="InterPro"/>
</dbReference>
<dbReference type="PANTHER" id="PTHR12644">
    <property type="entry name" value="ARP2/3 COMPLEX 16 KD SUBUNIT P16-ARC"/>
    <property type="match status" value="1"/>
</dbReference>
<comment type="similarity">
    <text evidence="2 7">Belongs to the ARPC5 family.</text>
</comment>
<evidence type="ECO:0000313" key="10">
    <source>
        <dbReference type="Proteomes" id="UP000077671"/>
    </source>
</evidence>
<comment type="caution">
    <text evidence="9">The sequence shown here is derived from an EMBL/GenBank/DDBJ whole genome shotgun (WGS) entry which is preliminary data.</text>
</comment>
<dbReference type="InterPro" id="IPR006789">
    <property type="entry name" value="ARPC5"/>
</dbReference>